<evidence type="ECO:0000313" key="14">
    <source>
        <dbReference type="Proteomes" id="UP000614287"/>
    </source>
</evidence>
<sequence>MKKSLLALIVLGVFTGAASAASSVTLYGTAEVAYQDASKDGTSLRQAAPGESRVGFKGNEDLGNGVAAFFQMESRFNIDTGANTGTESGTGFFDEKSIVGLSFANGAHKVYFGKSNSPIDRIGNNVGHLANDLAVKSSAGGWRNGAYYDYDMGGLKAGVAITTKGGAPGNSNTATFTSGAITSSTSQTEGQSGTKSSYGLYARYDAANWYAGAAWQADNDVNAVGGSLAGLMGIKNEWLLVAGYTFNPVTIGASYARAKLYEDVLGTVEKGGKRTIWQAHVSAALTPKDTVFVNYNSIKGTGDSGTVYEKQATWGLGYNHSLSKRTSVFAGVARVDTKIGSSLSTDSDGDLILGGTGTGKVTKWDVGFKHTF</sequence>
<dbReference type="Proteomes" id="UP000614287">
    <property type="component" value="Unassembled WGS sequence"/>
</dbReference>
<evidence type="ECO:0000256" key="4">
    <source>
        <dbReference type="ARBA" id="ARBA00022452"/>
    </source>
</evidence>
<keyword evidence="5" id="KW-0812">Transmembrane</keyword>
<dbReference type="GO" id="GO:0015288">
    <property type="term" value="F:porin activity"/>
    <property type="evidence" value="ECO:0007669"/>
    <property type="project" value="UniProtKB-KW"/>
</dbReference>
<dbReference type="SUPFAM" id="SSF56935">
    <property type="entry name" value="Porins"/>
    <property type="match status" value="1"/>
</dbReference>
<evidence type="ECO:0000256" key="6">
    <source>
        <dbReference type="ARBA" id="ARBA00022729"/>
    </source>
</evidence>
<name>A0A8J3FYI3_9BURK</name>
<feature type="signal peptide" evidence="11">
    <location>
        <begin position="1"/>
        <end position="20"/>
    </location>
</feature>
<dbReference type="InterPro" id="IPR002299">
    <property type="entry name" value="Porin_Neis"/>
</dbReference>
<dbReference type="GO" id="GO:0046930">
    <property type="term" value="C:pore complex"/>
    <property type="evidence" value="ECO:0007669"/>
    <property type="project" value="UniProtKB-KW"/>
</dbReference>
<dbReference type="Gene3D" id="2.40.160.10">
    <property type="entry name" value="Porin"/>
    <property type="match status" value="1"/>
</dbReference>
<evidence type="ECO:0000313" key="13">
    <source>
        <dbReference type="EMBL" id="GHA73482.1"/>
    </source>
</evidence>
<evidence type="ECO:0000256" key="8">
    <source>
        <dbReference type="ARBA" id="ARBA00023114"/>
    </source>
</evidence>
<dbReference type="InterPro" id="IPR050298">
    <property type="entry name" value="Gram-neg_bact_OMP"/>
</dbReference>
<evidence type="ECO:0000256" key="7">
    <source>
        <dbReference type="ARBA" id="ARBA00023065"/>
    </source>
</evidence>
<dbReference type="PANTHER" id="PTHR34501">
    <property type="entry name" value="PROTEIN YDDL-RELATED"/>
    <property type="match status" value="1"/>
</dbReference>
<gene>
    <name evidence="13" type="ORF">GCM10009007_13090</name>
</gene>
<feature type="domain" description="Porin" evidence="12">
    <location>
        <begin position="7"/>
        <end position="338"/>
    </location>
</feature>
<evidence type="ECO:0000256" key="5">
    <source>
        <dbReference type="ARBA" id="ARBA00022692"/>
    </source>
</evidence>
<evidence type="ECO:0000256" key="9">
    <source>
        <dbReference type="ARBA" id="ARBA00023136"/>
    </source>
</evidence>
<comment type="subunit">
    <text evidence="2">Homotrimer.</text>
</comment>
<evidence type="ECO:0000256" key="3">
    <source>
        <dbReference type="ARBA" id="ARBA00022448"/>
    </source>
</evidence>
<dbReference type="CDD" id="cd00342">
    <property type="entry name" value="gram_neg_porins"/>
    <property type="match status" value="1"/>
</dbReference>
<keyword evidence="6 11" id="KW-0732">Signal</keyword>
<evidence type="ECO:0000256" key="2">
    <source>
        <dbReference type="ARBA" id="ARBA00011233"/>
    </source>
</evidence>
<evidence type="ECO:0000256" key="1">
    <source>
        <dbReference type="ARBA" id="ARBA00004571"/>
    </source>
</evidence>
<dbReference type="EMBL" id="BMZG01000006">
    <property type="protein sequence ID" value="GHA73482.1"/>
    <property type="molecule type" value="Genomic_DNA"/>
</dbReference>
<keyword evidence="3" id="KW-0813">Transport</keyword>
<keyword evidence="4" id="KW-1134">Transmembrane beta strand</keyword>
<protein>
    <submittedName>
        <fullName evidence="13">Porin</fullName>
    </submittedName>
</protein>
<dbReference type="Pfam" id="PF13609">
    <property type="entry name" value="Porin_4"/>
    <property type="match status" value="1"/>
</dbReference>
<accession>A0A8J3FYI3</accession>
<reference evidence="13" key="2">
    <citation type="submission" date="2020-09" db="EMBL/GenBank/DDBJ databases">
        <authorList>
            <person name="Sun Q."/>
            <person name="Kim S."/>
        </authorList>
    </citation>
    <scope>NUCLEOTIDE SEQUENCE</scope>
    <source>
        <strain evidence="13">KCTC 32501</strain>
    </source>
</reference>
<keyword evidence="14" id="KW-1185">Reference proteome</keyword>
<dbReference type="GO" id="GO:0009279">
    <property type="term" value="C:cell outer membrane"/>
    <property type="evidence" value="ECO:0007669"/>
    <property type="project" value="UniProtKB-SubCell"/>
</dbReference>
<comment type="caution">
    <text evidence="13">The sequence shown here is derived from an EMBL/GenBank/DDBJ whole genome shotgun (WGS) entry which is preliminary data.</text>
</comment>
<dbReference type="PANTHER" id="PTHR34501:SF9">
    <property type="entry name" value="MAJOR OUTER MEMBRANE PROTEIN P.IA"/>
    <property type="match status" value="1"/>
</dbReference>
<feature type="chain" id="PRO_5035144532" evidence="11">
    <location>
        <begin position="21"/>
        <end position="372"/>
    </location>
</feature>
<organism evidence="13 14">
    <name type="scientific">Formosimonas limnophila</name>
    <dbReference type="NCBI Taxonomy" id="1384487"/>
    <lineage>
        <taxon>Bacteria</taxon>
        <taxon>Pseudomonadati</taxon>
        <taxon>Pseudomonadota</taxon>
        <taxon>Betaproteobacteria</taxon>
        <taxon>Burkholderiales</taxon>
        <taxon>Burkholderiaceae</taxon>
        <taxon>Formosimonas</taxon>
    </lineage>
</organism>
<keyword evidence="7" id="KW-0406">Ion transport</keyword>
<comment type="subcellular location">
    <subcellularLocation>
        <location evidence="1">Cell outer membrane</location>
        <topology evidence="1">Multi-pass membrane protein</topology>
    </subcellularLocation>
</comment>
<dbReference type="AlphaFoldDB" id="A0A8J3FYI3"/>
<proteinExistence type="predicted"/>
<dbReference type="PRINTS" id="PR00184">
    <property type="entry name" value="NEISSPPORIN"/>
</dbReference>
<keyword evidence="9" id="KW-0472">Membrane</keyword>
<dbReference type="InterPro" id="IPR023614">
    <property type="entry name" value="Porin_dom_sf"/>
</dbReference>
<evidence type="ECO:0000256" key="11">
    <source>
        <dbReference type="SAM" id="SignalP"/>
    </source>
</evidence>
<dbReference type="GO" id="GO:0006811">
    <property type="term" value="P:monoatomic ion transport"/>
    <property type="evidence" value="ECO:0007669"/>
    <property type="project" value="UniProtKB-KW"/>
</dbReference>
<dbReference type="RefSeq" id="WP_189493144.1">
    <property type="nucleotide sequence ID" value="NZ_BMZG01000006.1"/>
</dbReference>
<reference evidence="13" key="1">
    <citation type="journal article" date="2014" name="Int. J. Syst. Evol. Microbiol.">
        <title>Complete genome sequence of Corynebacterium casei LMG S-19264T (=DSM 44701T), isolated from a smear-ripened cheese.</title>
        <authorList>
            <consortium name="US DOE Joint Genome Institute (JGI-PGF)"/>
            <person name="Walter F."/>
            <person name="Albersmeier A."/>
            <person name="Kalinowski J."/>
            <person name="Ruckert C."/>
        </authorList>
    </citation>
    <scope>NUCLEOTIDE SEQUENCE</scope>
    <source>
        <strain evidence="13">KCTC 32501</strain>
    </source>
</reference>
<dbReference type="InterPro" id="IPR033900">
    <property type="entry name" value="Gram_neg_porin_domain"/>
</dbReference>
<keyword evidence="8" id="KW-0626">Porin</keyword>
<keyword evidence="10" id="KW-0998">Cell outer membrane</keyword>
<evidence type="ECO:0000256" key="10">
    <source>
        <dbReference type="ARBA" id="ARBA00023237"/>
    </source>
</evidence>
<evidence type="ECO:0000259" key="12">
    <source>
        <dbReference type="Pfam" id="PF13609"/>
    </source>
</evidence>